<dbReference type="Proteomes" id="UP000235965">
    <property type="component" value="Unassembled WGS sequence"/>
</dbReference>
<gene>
    <name evidence="1" type="ORF">B7P43_G04741</name>
</gene>
<dbReference type="InParanoid" id="A0A2J7RQF1"/>
<evidence type="ECO:0008006" key="3">
    <source>
        <dbReference type="Google" id="ProtNLM"/>
    </source>
</evidence>
<evidence type="ECO:0000313" key="2">
    <source>
        <dbReference type="Proteomes" id="UP000235965"/>
    </source>
</evidence>
<comment type="caution">
    <text evidence="1">The sequence shown here is derived from an EMBL/GenBank/DDBJ whole genome shotgun (WGS) entry which is preliminary data.</text>
</comment>
<dbReference type="EMBL" id="NEVH01001338">
    <property type="protein sequence ID" value="PNF43059.1"/>
    <property type="molecule type" value="Genomic_DNA"/>
</dbReference>
<protein>
    <recommendedName>
        <fullName evidence="3">DUF4817 domain-containing protein</fullName>
    </recommendedName>
</protein>
<name>A0A2J7RQF1_9NEOP</name>
<proteinExistence type="predicted"/>
<evidence type="ECO:0000313" key="1">
    <source>
        <dbReference type="EMBL" id="PNF43059.1"/>
    </source>
</evidence>
<sequence>MAFSKREQSFCVLEYARTSSVVTAQRPYEPVLNSLEKWYEKFRDEGCLCTAPRSGRAGPSEETVFRVRQAHGRSLRKFTTRTRLALGISQSTVWRVICKRLHMLCRNHAIVVFTYLQRWQLIVFEAVLSEVQTFILIHCLEWESRKFNKSIKRVKER</sequence>
<accession>A0A2J7RQF1</accession>
<dbReference type="AlphaFoldDB" id="A0A2J7RQF1"/>
<organism evidence="1 2">
    <name type="scientific">Cryptotermes secundus</name>
    <dbReference type="NCBI Taxonomy" id="105785"/>
    <lineage>
        <taxon>Eukaryota</taxon>
        <taxon>Metazoa</taxon>
        <taxon>Ecdysozoa</taxon>
        <taxon>Arthropoda</taxon>
        <taxon>Hexapoda</taxon>
        <taxon>Insecta</taxon>
        <taxon>Pterygota</taxon>
        <taxon>Neoptera</taxon>
        <taxon>Polyneoptera</taxon>
        <taxon>Dictyoptera</taxon>
        <taxon>Blattodea</taxon>
        <taxon>Blattoidea</taxon>
        <taxon>Termitoidae</taxon>
        <taxon>Kalotermitidae</taxon>
        <taxon>Cryptotermitinae</taxon>
        <taxon>Cryptotermes</taxon>
    </lineage>
</organism>
<reference evidence="1 2" key="1">
    <citation type="submission" date="2017-12" db="EMBL/GenBank/DDBJ databases">
        <title>Hemimetabolous genomes reveal molecular basis of termite eusociality.</title>
        <authorList>
            <person name="Harrison M.C."/>
            <person name="Jongepier E."/>
            <person name="Robertson H.M."/>
            <person name="Arning N."/>
            <person name="Bitard-Feildel T."/>
            <person name="Chao H."/>
            <person name="Childers C.P."/>
            <person name="Dinh H."/>
            <person name="Doddapaneni H."/>
            <person name="Dugan S."/>
            <person name="Gowin J."/>
            <person name="Greiner C."/>
            <person name="Han Y."/>
            <person name="Hu H."/>
            <person name="Hughes D.S.T."/>
            <person name="Huylmans A.-K."/>
            <person name="Kemena C."/>
            <person name="Kremer L.P.M."/>
            <person name="Lee S.L."/>
            <person name="Lopez-Ezquerra A."/>
            <person name="Mallet L."/>
            <person name="Monroy-Kuhn J.M."/>
            <person name="Moser A."/>
            <person name="Murali S.C."/>
            <person name="Muzny D.M."/>
            <person name="Otani S."/>
            <person name="Piulachs M.-D."/>
            <person name="Poelchau M."/>
            <person name="Qu J."/>
            <person name="Schaub F."/>
            <person name="Wada-Katsumata A."/>
            <person name="Worley K.C."/>
            <person name="Xie Q."/>
            <person name="Ylla G."/>
            <person name="Poulsen M."/>
            <person name="Gibbs R.A."/>
            <person name="Schal C."/>
            <person name="Richards S."/>
            <person name="Belles X."/>
            <person name="Korb J."/>
            <person name="Bornberg-Bauer E."/>
        </authorList>
    </citation>
    <scope>NUCLEOTIDE SEQUENCE [LARGE SCALE GENOMIC DNA]</scope>
    <source>
        <tissue evidence="1">Whole body</tissue>
    </source>
</reference>
<keyword evidence="2" id="KW-1185">Reference proteome</keyword>